<feature type="region of interest" description="Disordered" evidence="3">
    <location>
        <begin position="283"/>
        <end position="316"/>
    </location>
</feature>
<accession>A0A7W0IC37</accession>
<dbReference type="EMBL" id="JACEHE010000026">
    <property type="protein sequence ID" value="MBA2950225.1"/>
    <property type="molecule type" value="Genomic_DNA"/>
</dbReference>
<evidence type="ECO:0000256" key="2">
    <source>
        <dbReference type="ARBA" id="ARBA00023163"/>
    </source>
</evidence>
<dbReference type="GO" id="GO:0043565">
    <property type="term" value="F:sequence-specific DNA binding"/>
    <property type="evidence" value="ECO:0007669"/>
    <property type="project" value="InterPro"/>
</dbReference>
<evidence type="ECO:0000259" key="4">
    <source>
        <dbReference type="PROSITE" id="PS01124"/>
    </source>
</evidence>
<dbReference type="InterPro" id="IPR009594">
    <property type="entry name" value="Tscrpt_reg_HTH_AraC_N"/>
</dbReference>
<dbReference type="PANTHER" id="PTHR43436">
    <property type="entry name" value="ARAC-FAMILY TRANSCRIPTIONAL REGULATOR"/>
    <property type="match status" value="1"/>
</dbReference>
<protein>
    <submittedName>
        <fullName evidence="5">AraC family transcriptional regulator</fullName>
    </submittedName>
</protein>
<dbReference type="Pfam" id="PF12833">
    <property type="entry name" value="HTH_18"/>
    <property type="match status" value="1"/>
</dbReference>
<evidence type="ECO:0000256" key="1">
    <source>
        <dbReference type="ARBA" id="ARBA00023015"/>
    </source>
</evidence>
<organism evidence="5 6">
    <name type="scientific">Streptomyces himalayensis subsp. himalayensis</name>
    <dbReference type="NCBI Taxonomy" id="2756131"/>
    <lineage>
        <taxon>Bacteria</taxon>
        <taxon>Bacillati</taxon>
        <taxon>Actinomycetota</taxon>
        <taxon>Actinomycetes</taxon>
        <taxon>Kitasatosporales</taxon>
        <taxon>Streptomycetaceae</taxon>
        <taxon>Streptomyces</taxon>
        <taxon>Streptomyces himalayensis</taxon>
    </lineage>
</organism>
<dbReference type="GO" id="GO:0003700">
    <property type="term" value="F:DNA-binding transcription factor activity"/>
    <property type="evidence" value="ECO:0007669"/>
    <property type="project" value="InterPro"/>
</dbReference>
<dbReference type="Pfam" id="PF06719">
    <property type="entry name" value="AraC_N"/>
    <property type="match status" value="1"/>
</dbReference>
<feature type="domain" description="HTH araC/xylS-type" evidence="4">
    <location>
        <begin position="182"/>
        <end position="280"/>
    </location>
</feature>
<dbReference type="PANTHER" id="PTHR43436:SF1">
    <property type="entry name" value="TRANSCRIPTIONAL REGULATORY PROTEIN"/>
    <property type="match status" value="1"/>
</dbReference>
<keyword evidence="2" id="KW-0804">Transcription</keyword>
<dbReference type="PROSITE" id="PS01124">
    <property type="entry name" value="HTH_ARAC_FAMILY_2"/>
    <property type="match status" value="1"/>
</dbReference>
<keyword evidence="1" id="KW-0805">Transcription regulation</keyword>
<proteinExistence type="predicted"/>
<evidence type="ECO:0000313" key="6">
    <source>
        <dbReference type="Proteomes" id="UP000545761"/>
    </source>
</evidence>
<evidence type="ECO:0000256" key="3">
    <source>
        <dbReference type="SAM" id="MobiDB-lite"/>
    </source>
</evidence>
<sequence>MLDRLAQAITDHRDGPWAATAVPRLSLVATDELLPPSRLLYEPMVSFIAAGAKHTVAGSQSWSVPGGRMLLNTVQLPVTAVFEQVPYRSAVLALDKQILTELLLELGPAAPPPAAEPAWRATAGMPAELIDAVTRLVRLLDAPDDIPALAPRVESEIIYRLLTSPLGPALRQAAAAPSTRIRGVITWLGDRFAEPVSIDQIAAEAGMSPATLHRHFKAATGMSPLRYQKHLRLLSARRQLLAGDATAAQVAHTVGYTSATQFSREYRAFYGLPPVQDITRLRAGTTSTAPAPPTDRPRRSTDASNTSADPPSGSAT</sequence>
<gene>
    <name evidence="5" type="ORF">H1D24_31640</name>
</gene>
<name>A0A7W0IC37_9ACTN</name>
<evidence type="ECO:0000313" key="5">
    <source>
        <dbReference type="EMBL" id="MBA2950225.1"/>
    </source>
</evidence>
<dbReference type="SUPFAM" id="SSF46689">
    <property type="entry name" value="Homeodomain-like"/>
    <property type="match status" value="2"/>
</dbReference>
<dbReference type="AlphaFoldDB" id="A0A7W0IC37"/>
<dbReference type="Gene3D" id="1.10.10.60">
    <property type="entry name" value="Homeodomain-like"/>
    <property type="match status" value="1"/>
</dbReference>
<dbReference type="InterPro" id="IPR018060">
    <property type="entry name" value="HTH_AraC"/>
</dbReference>
<comment type="caution">
    <text evidence="5">The sequence shown here is derived from an EMBL/GenBank/DDBJ whole genome shotgun (WGS) entry which is preliminary data.</text>
</comment>
<feature type="compositionally biased region" description="Polar residues" evidence="3">
    <location>
        <begin position="304"/>
        <end position="316"/>
    </location>
</feature>
<dbReference type="SMART" id="SM00342">
    <property type="entry name" value="HTH_ARAC"/>
    <property type="match status" value="1"/>
</dbReference>
<dbReference type="InterPro" id="IPR009057">
    <property type="entry name" value="Homeodomain-like_sf"/>
</dbReference>
<reference evidence="5 6" key="1">
    <citation type="submission" date="2020-07" db="EMBL/GenBank/DDBJ databases">
        <title>Streptomyces isolated from Indian soil.</title>
        <authorList>
            <person name="Mandal S."/>
            <person name="Maiti P.K."/>
        </authorList>
    </citation>
    <scope>NUCLEOTIDE SEQUENCE [LARGE SCALE GENOMIC DNA]</scope>
    <source>
        <strain evidence="5 6">PSKA28</strain>
    </source>
</reference>
<dbReference type="Proteomes" id="UP000545761">
    <property type="component" value="Unassembled WGS sequence"/>
</dbReference>